<organism evidence="2 3">
    <name type="scientific">Ophiocordyceps sinensis</name>
    <dbReference type="NCBI Taxonomy" id="72228"/>
    <lineage>
        <taxon>Eukaryota</taxon>
        <taxon>Fungi</taxon>
        <taxon>Dikarya</taxon>
        <taxon>Ascomycota</taxon>
        <taxon>Pezizomycotina</taxon>
        <taxon>Sordariomycetes</taxon>
        <taxon>Hypocreomycetidae</taxon>
        <taxon>Hypocreales</taxon>
        <taxon>Ophiocordycipitaceae</taxon>
        <taxon>Ophiocordyceps</taxon>
    </lineage>
</organism>
<dbReference type="AlphaFoldDB" id="A0A8H4PY02"/>
<protein>
    <recommendedName>
        <fullName evidence="4">Protein kinase-like domain protein</fullName>
    </recommendedName>
</protein>
<evidence type="ECO:0008006" key="4">
    <source>
        <dbReference type="Google" id="ProtNLM"/>
    </source>
</evidence>
<dbReference type="OrthoDB" id="2687876at2759"/>
<keyword evidence="3" id="KW-1185">Reference proteome</keyword>
<gene>
    <name evidence="2" type="ORF">G6O67_001706</name>
</gene>
<accession>A0A8H4PY02</accession>
<comment type="caution">
    <text evidence="2">The sequence shown here is derived from an EMBL/GenBank/DDBJ whole genome shotgun (WGS) entry which is preliminary data.</text>
</comment>
<dbReference type="Proteomes" id="UP000557566">
    <property type="component" value="Unassembled WGS sequence"/>
</dbReference>
<name>A0A8H4PY02_9HYPO</name>
<sequence>MAPRPRQRNANVRLLACLVDEEDIDDSDYRFLVDGQHVKYLTAAPGTFRGAGDDRIFETILLGELLPPFPTGDWNNGHAARNLETGKATFVMVERVRFPGVKNLWHPAKINELELTRRDRAWERVHASTHPQVDGGGKPVLVKLAIWRWEMESAKAETAAYQWISGSGIGPEFLGHLTEGKDGRVVGFVAEWVPDARAAGPGDLQACSEALGRLHGLGIKLGDVDRHNFLVRDGHDVVLVDFDMAKRDCSPSELDDEMGALESSLRSTSSRGGAGPFYP</sequence>
<dbReference type="InterPro" id="IPR011009">
    <property type="entry name" value="Kinase-like_dom_sf"/>
</dbReference>
<evidence type="ECO:0000313" key="3">
    <source>
        <dbReference type="Proteomes" id="UP000557566"/>
    </source>
</evidence>
<evidence type="ECO:0000313" key="2">
    <source>
        <dbReference type="EMBL" id="KAF4512589.1"/>
    </source>
</evidence>
<dbReference type="Gene3D" id="1.10.510.10">
    <property type="entry name" value="Transferase(Phosphotransferase) domain 1"/>
    <property type="match status" value="1"/>
</dbReference>
<dbReference type="SUPFAM" id="SSF56112">
    <property type="entry name" value="Protein kinase-like (PK-like)"/>
    <property type="match status" value="1"/>
</dbReference>
<reference evidence="2 3" key="1">
    <citation type="journal article" date="2020" name="Genome Biol. Evol.">
        <title>A new high-quality draft genome assembly of the Chinese cordyceps Ophiocordyceps sinensis.</title>
        <authorList>
            <person name="Shu R."/>
            <person name="Zhang J."/>
            <person name="Meng Q."/>
            <person name="Zhang H."/>
            <person name="Zhou G."/>
            <person name="Li M."/>
            <person name="Wu P."/>
            <person name="Zhao Y."/>
            <person name="Chen C."/>
            <person name="Qin Q."/>
        </authorList>
    </citation>
    <scope>NUCLEOTIDE SEQUENCE [LARGE SCALE GENOMIC DNA]</scope>
    <source>
        <strain evidence="2 3">IOZ07</strain>
    </source>
</reference>
<dbReference type="EMBL" id="JAAVMX010000002">
    <property type="protein sequence ID" value="KAF4512589.1"/>
    <property type="molecule type" value="Genomic_DNA"/>
</dbReference>
<proteinExistence type="predicted"/>
<feature type="region of interest" description="Disordered" evidence="1">
    <location>
        <begin position="252"/>
        <end position="279"/>
    </location>
</feature>
<evidence type="ECO:0000256" key="1">
    <source>
        <dbReference type="SAM" id="MobiDB-lite"/>
    </source>
</evidence>